<organism evidence="2">
    <name type="scientific">marine sediment metagenome</name>
    <dbReference type="NCBI Taxonomy" id="412755"/>
    <lineage>
        <taxon>unclassified sequences</taxon>
        <taxon>metagenomes</taxon>
        <taxon>ecological metagenomes</taxon>
    </lineage>
</organism>
<evidence type="ECO:0000256" key="1">
    <source>
        <dbReference type="SAM" id="MobiDB-lite"/>
    </source>
</evidence>
<evidence type="ECO:0008006" key="3">
    <source>
        <dbReference type="Google" id="ProtNLM"/>
    </source>
</evidence>
<name>A0A0F9BQ45_9ZZZZ</name>
<accession>A0A0F9BQ45</accession>
<sequence>MPPSARVRVTAKAKQGPCDQCPDDILKGERHVTVIQTFGKSKAGKTKYKAVKVHFTCLAKWLICEDLRYSTRKKEKGGRPEGSGLQLPDSDKKERRHLVRTRARLMRLVMATEDEELITVLGERIGFVQQQIVALGGPLNENLMHRSPELRKAISAKLRRVGRHA</sequence>
<gene>
    <name evidence="2" type="ORF">LCGC14_2419450</name>
</gene>
<comment type="caution">
    <text evidence="2">The sequence shown here is derived from an EMBL/GenBank/DDBJ whole genome shotgun (WGS) entry which is preliminary data.</text>
</comment>
<evidence type="ECO:0000313" key="2">
    <source>
        <dbReference type="EMBL" id="KKL24029.1"/>
    </source>
</evidence>
<proteinExistence type="predicted"/>
<dbReference type="EMBL" id="LAZR01036747">
    <property type="protein sequence ID" value="KKL24029.1"/>
    <property type="molecule type" value="Genomic_DNA"/>
</dbReference>
<feature type="region of interest" description="Disordered" evidence="1">
    <location>
        <begin position="73"/>
        <end position="95"/>
    </location>
</feature>
<protein>
    <recommendedName>
        <fullName evidence="3">PARP-type domain-containing protein</fullName>
    </recommendedName>
</protein>
<dbReference type="AlphaFoldDB" id="A0A0F9BQ45"/>
<reference evidence="2" key="1">
    <citation type="journal article" date="2015" name="Nature">
        <title>Complex archaea that bridge the gap between prokaryotes and eukaryotes.</title>
        <authorList>
            <person name="Spang A."/>
            <person name="Saw J.H."/>
            <person name="Jorgensen S.L."/>
            <person name="Zaremba-Niedzwiedzka K."/>
            <person name="Martijn J."/>
            <person name="Lind A.E."/>
            <person name="van Eijk R."/>
            <person name="Schleper C."/>
            <person name="Guy L."/>
            <person name="Ettema T.J."/>
        </authorList>
    </citation>
    <scope>NUCLEOTIDE SEQUENCE</scope>
</reference>